<reference evidence="2" key="1">
    <citation type="submission" date="2022-09" db="EMBL/GenBank/DDBJ databases">
        <title>Diverse halophilic archaea isolated from saline environments.</title>
        <authorList>
            <person name="Cui H.-L."/>
        </authorList>
    </citation>
    <scope>NUCLEOTIDE SEQUENCE</scope>
    <source>
        <strain evidence="2">ZS-35-S2</strain>
    </source>
</reference>
<dbReference type="Pfam" id="PF26161">
    <property type="entry name" value="DUF8044"/>
    <property type="match status" value="1"/>
</dbReference>
<keyword evidence="1" id="KW-0472">Membrane</keyword>
<feature type="transmembrane region" description="Helical" evidence="1">
    <location>
        <begin position="16"/>
        <end position="34"/>
    </location>
</feature>
<dbReference type="InterPro" id="IPR058357">
    <property type="entry name" value="DUF8044"/>
</dbReference>
<feature type="transmembrane region" description="Helical" evidence="1">
    <location>
        <begin position="69"/>
        <end position="89"/>
    </location>
</feature>
<name>A0A9E7U4F6_9EURY</name>
<dbReference type="RefSeq" id="WP_260593249.1">
    <property type="nucleotide sequence ID" value="NZ_CP104003.1"/>
</dbReference>
<keyword evidence="1" id="KW-1133">Transmembrane helix</keyword>
<proteinExistence type="predicted"/>
<keyword evidence="1" id="KW-0812">Transmembrane</keyword>
<evidence type="ECO:0000313" key="3">
    <source>
        <dbReference type="Proteomes" id="UP001057580"/>
    </source>
</evidence>
<sequence>MSTDLDTVRSPREQTLRWSGVWVLFAVVLLAALQLLTLELFFVVAYIGVLAISGVYAPRPPAPRWWRRLRLLLAAGFVVLAYVVVEQALQFL</sequence>
<dbReference type="EMBL" id="CP104003">
    <property type="protein sequence ID" value="UWM54255.1"/>
    <property type="molecule type" value="Genomic_DNA"/>
</dbReference>
<organism evidence="2 3">
    <name type="scientific">Salinirubellus salinus</name>
    <dbReference type="NCBI Taxonomy" id="1364945"/>
    <lineage>
        <taxon>Archaea</taxon>
        <taxon>Methanobacteriati</taxon>
        <taxon>Methanobacteriota</taxon>
        <taxon>Stenosarchaea group</taxon>
        <taxon>Halobacteria</taxon>
        <taxon>Halobacteriales</taxon>
        <taxon>Natronomonadaceae</taxon>
        <taxon>Salinirubellus</taxon>
    </lineage>
</organism>
<dbReference type="GeneID" id="74944622"/>
<keyword evidence="3" id="KW-1185">Reference proteome</keyword>
<dbReference type="AlphaFoldDB" id="A0A9E7U4F6"/>
<evidence type="ECO:0000313" key="2">
    <source>
        <dbReference type="EMBL" id="UWM54255.1"/>
    </source>
</evidence>
<accession>A0A9E7U4F6</accession>
<dbReference type="KEGG" id="ssai:N0B31_19330"/>
<protein>
    <submittedName>
        <fullName evidence="2">Uncharacterized protein</fullName>
    </submittedName>
</protein>
<dbReference type="Proteomes" id="UP001057580">
    <property type="component" value="Chromosome"/>
</dbReference>
<gene>
    <name evidence="2" type="ORF">N0B31_19330</name>
</gene>
<evidence type="ECO:0000256" key="1">
    <source>
        <dbReference type="SAM" id="Phobius"/>
    </source>
</evidence>
<feature type="transmembrane region" description="Helical" evidence="1">
    <location>
        <begin position="40"/>
        <end position="57"/>
    </location>
</feature>